<dbReference type="UniPathway" id="UPA00113">
    <property type="reaction ID" value="UER00532"/>
</dbReference>
<protein>
    <recommendedName>
        <fullName evidence="18">Bifunctional protein GlmU</fullName>
    </recommendedName>
    <domain>
        <recommendedName>
            <fullName evidence="18">UDP-N-acetylglucosamine pyrophosphorylase</fullName>
            <ecNumber evidence="18">2.7.7.23</ecNumber>
        </recommendedName>
        <alternativeName>
            <fullName evidence="18">N-acetylglucosamine-1-phosphate uridyltransferase</fullName>
        </alternativeName>
    </domain>
    <domain>
        <recommendedName>
            <fullName evidence="18">Glucosamine-1-phosphate N-acetyltransferase</fullName>
            <ecNumber evidence="18">2.3.1.157</ecNumber>
        </recommendedName>
    </domain>
</protein>
<dbReference type="GO" id="GO:0008360">
    <property type="term" value="P:regulation of cell shape"/>
    <property type="evidence" value="ECO:0007669"/>
    <property type="project" value="UniProtKB-KW"/>
</dbReference>
<feature type="binding site" evidence="18">
    <location>
        <position position="333"/>
    </location>
    <ligand>
        <name>UDP-N-acetyl-alpha-D-glucosamine</name>
        <dbReference type="ChEBI" id="CHEBI:57705"/>
    </ligand>
</feature>
<feature type="binding site" evidence="18">
    <location>
        <position position="226"/>
    </location>
    <ligand>
        <name>UDP-N-acetyl-alpha-D-glucosamine</name>
        <dbReference type="ChEBI" id="CHEBI:57705"/>
    </ligand>
</feature>
<keyword evidence="6 18" id="KW-0548">Nucleotidyltransferase</keyword>
<dbReference type="NCBIfam" id="NF010933">
    <property type="entry name" value="PRK14353.1"/>
    <property type="match status" value="1"/>
</dbReference>
<dbReference type="Gene3D" id="2.160.10.10">
    <property type="entry name" value="Hexapeptide repeat proteins"/>
    <property type="match status" value="1"/>
</dbReference>
<keyword evidence="7 18" id="KW-0479">Metal-binding</keyword>
<dbReference type="RefSeq" id="WP_058287892.1">
    <property type="nucleotide sequence ID" value="NZ_CYSR01000040.1"/>
</dbReference>
<keyword evidence="8 18" id="KW-0677">Repeat</keyword>
<dbReference type="SUPFAM" id="SSF51161">
    <property type="entry name" value="Trimeric LpxA-like enzymes"/>
    <property type="match status" value="1"/>
</dbReference>
<keyword evidence="10 18" id="KW-0133">Cell shape</keyword>
<comment type="catalytic activity">
    <reaction evidence="15 18">
        <text>alpha-D-glucosamine 1-phosphate + acetyl-CoA = N-acetyl-alpha-D-glucosamine 1-phosphate + CoA + H(+)</text>
        <dbReference type="Rhea" id="RHEA:13725"/>
        <dbReference type="ChEBI" id="CHEBI:15378"/>
        <dbReference type="ChEBI" id="CHEBI:57287"/>
        <dbReference type="ChEBI" id="CHEBI:57288"/>
        <dbReference type="ChEBI" id="CHEBI:57776"/>
        <dbReference type="ChEBI" id="CHEBI:58516"/>
        <dbReference type="EC" id="2.3.1.157"/>
    </reaction>
</comment>
<dbReference type="PANTHER" id="PTHR43584:SF3">
    <property type="entry name" value="BIFUNCTIONAL PROTEIN GLMU"/>
    <property type="match status" value="1"/>
</dbReference>
<feature type="region of interest" description="Pyrophosphorylase" evidence="18">
    <location>
        <begin position="1"/>
        <end position="228"/>
    </location>
</feature>
<comment type="subcellular location">
    <subcellularLocation>
        <location evidence="1 18">Cytoplasm</location>
    </subcellularLocation>
</comment>
<dbReference type="GO" id="GO:0000902">
    <property type="term" value="P:cell morphogenesis"/>
    <property type="evidence" value="ECO:0007669"/>
    <property type="project" value="UniProtKB-UniRule"/>
</dbReference>
<dbReference type="PANTHER" id="PTHR43584">
    <property type="entry name" value="NUCLEOTIDYL TRANSFERASE"/>
    <property type="match status" value="1"/>
</dbReference>
<dbReference type="GO" id="GO:0009245">
    <property type="term" value="P:lipid A biosynthetic process"/>
    <property type="evidence" value="ECO:0007669"/>
    <property type="project" value="UniProtKB-UniRule"/>
</dbReference>
<dbReference type="GO" id="GO:0009252">
    <property type="term" value="P:peptidoglycan biosynthetic process"/>
    <property type="evidence" value="ECO:0007669"/>
    <property type="project" value="UniProtKB-UniRule"/>
</dbReference>
<dbReference type="InterPro" id="IPR011004">
    <property type="entry name" value="Trimer_LpxA-like_sf"/>
</dbReference>
<dbReference type="EMBL" id="CYSR01000040">
    <property type="protein sequence ID" value="CUI01909.1"/>
    <property type="molecule type" value="Genomic_DNA"/>
</dbReference>
<evidence type="ECO:0000259" key="19">
    <source>
        <dbReference type="Pfam" id="PF12804"/>
    </source>
</evidence>
<feature type="binding site" evidence="18">
    <location>
        <position position="154"/>
    </location>
    <ligand>
        <name>UDP-N-acetyl-alpha-D-glucosamine</name>
        <dbReference type="ChEBI" id="CHEBI:57705"/>
    </ligand>
</feature>
<dbReference type="GO" id="GO:0016020">
    <property type="term" value="C:membrane"/>
    <property type="evidence" value="ECO:0007669"/>
    <property type="project" value="GOC"/>
</dbReference>
<comment type="cofactor">
    <cofactor evidence="18">
        <name>Mg(2+)</name>
        <dbReference type="ChEBI" id="CHEBI:18420"/>
    </cofactor>
    <text evidence="18">Binds 1 Mg(2+) ion per subunit.</text>
</comment>
<feature type="domain" description="MobA-like NTP transferase" evidence="19">
    <location>
        <begin position="6"/>
        <end position="132"/>
    </location>
</feature>
<dbReference type="GO" id="GO:0019134">
    <property type="term" value="F:glucosamine-1-phosphate N-acetyltransferase activity"/>
    <property type="evidence" value="ECO:0007669"/>
    <property type="project" value="UniProtKB-UniRule"/>
</dbReference>
<comment type="subunit">
    <text evidence="18">Homotrimer.</text>
</comment>
<feature type="binding site" evidence="18">
    <location>
        <position position="405"/>
    </location>
    <ligand>
        <name>acetyl-CoA</name>
        <dbReference type="ChEBI" id="CHEBI:57288"/>
    </ligand>
</feature>
<evidence type="ECO:0000256" key="7">
    <source>
        <dbReference type="ARBA" id="ARBA00022723"/>
    </source>
</evidence>
<feature type="binding site" evidence="18">
    <location>
        <position position="169"/>
    </location>
    <ligand>
        <name>UDP-N-acetyl-alpha-D-glucosamine</name>
        <dbReference type="ChEBI" id="CHEBI:57705"/>
    </ligand>
</feature>
<keyword evidence="4 18" id="KW-0963">Cytoplasm</keyword>
<evidence type="ECO:0000256" key="1">
    <source>
        <dbReference type="ARBA" id="ARBA00004496"/>
    </source>
</evidence>
<feature type="binding site" evidence="18">
    <location>
        <position position="22"/>
    </location>
    <ligand>
        <name>UDP-N-acetyl-alpha-D-glucosamine</name>
        <dbReference type="ChEBI" id="CHEBI:57705"/>
    </ligand>
</feature>
<comment type="similarity">
    <text evidence="2 18">In the C-terminal section; belongs to the transferase hexapeptide repeat family.</text>
</comment>
<sequence>MSIALVILAAGKGTRMNSDLPKVLHPIAQAPMLEHAMAAGRALAPERTIIVAGHGAEAVRAAVSEIDEDAEVVLQEEQLGTAHAVDQARAALAGFEGDVVVLYGDTPFVSAETLERMVEARQRADLVILGFEAADPGRYGRLVMDGDSLERIVEFKDATEAERAISFCNSGLMAGKASAIFDLIAKVGNENASGEYYLTDLVELARREGLKVTAVSCDEAETLGVNSRAELAQADALFQARARAELLELGVTLMAPETVYLAFDTFIGRDTVIEPNVVFGPGVTVESGALIRAFSHLEGCHVSRGAKVGPYARLRPGAELAENTHIGNFVEIKNAEIAEGAKVNHLSYIGDAFVGEAANIGAGTITCNYDGVMKHRTEIGARAFIGSNTMLVAPVRIGNEAMTATGAVVTRNVEDGDLAIGRAEQTNKPGRARKLMEMLRAKKARLQKGAK</sequence>
<dbReference type="GO" id="GO:0005737">
    <property type="term" value="C:cytoplasm"/>
    <property type="evidence" value="ECO:0007669"/>
    <property type="project" value="UniProtKB-SubCell"/>
</dbReference>
<comment type="catalytic activity">
    <reaction evidence="16 18">
        <text>N-acetyl-alpha-D-glucosamine 1-phosphate + UTP + H(+) = UDP-N-acetyl-alpha-D-glucosamine + diphosphate</text>
        <dbReference type="Rhea" id="RHEA:13509"/>
        <dbReference type="ChEBI" id="CHEBI:15378"/>
        <dbReference type="ChEBI" id="CHEBI:33019"/>
        <dbReference type="ChEBI" id="CHEBI:46398"/>
        <dbReference type="ChEBI" id="CHEBI:57705"/>
        <dbReference type="ChEBI" id="CHEBI:57776"/>
        <dbReference type="EC" id="2.7.7.23"/>
    </reaction>
</comment>
<dbReference type="EC" id="2.7.7.23" evidence="18"/>
<feature type="binding site" evidence="18">
    <location>
        <position position="105"/>
    </location>
    <ligand>
        <name>Mg(2+)</name>
        <dbReference type="ChEBI" id="CHEBI:18420"/>
    </ligand>
</feature>
<accession>A0A0P1HE85</accession>
<feature type="binding site" evidence="18">
    <location>
        <position position="362"/>
    </location>
    <ligand>
        <name>acetyl-CoA</name>
        <dbReference type="ChEBI" id="CHEBI:57288"/>
    </ligand>
</feature>
<dbReference type="SUPFAM" id="SSF53448">
    <property type="entry name" value="Nucleotide-diphospho-sugar transferases"/>
    <property type="match status" value="1"/>
</dbReference>
<keyword evidence="14 18" id="KW-0961">Cell wall biogenesis/degradation</keyword>
<dbReference type="GO" id="GO:0071555">
    <property type="term" value="P:cell wall organization"/>
    <property type="evidence" value="ECO:0007669"/>
    <property type="project" value="UniProtKB-KW"/>
</dbReference>
<dbReference type="GO" id="GO:0003977">
    <property type="term" value="F:UDP-N-acetylglucosamine diphosphorylase activity"/>
    <property type="evidence" value="ECO:0007669"/>
    <property type="project" value="UniProtKB-UniRule"/>
</dbReference>
<feature type="binding site" evidence="18">
    <location>
        <begin position="8"/>
        <end position="11"/>
    </location>
    <ligand>
        <name>UDP-N-acetyl-alpha-D-glucosamine</name>
        <dbReference type="ChEBI" id="CHEBI:57705"/>
    </ligand>
</feature>
<comment type="pathway">
    <text evidence="18">Nucleotide-sugar biosynthesis; UDP-N-acetyl-alpha-D-glucosamine biosynthesis; N-acetyl-alpha-D-glucosamine 1-phosphate from alpha-D-glucosamine 6-phosphate (route II): step 2/2.</text>
</comment>
<evidence type="ECO:0000256" key="11">
    <source>
        <dbReference type="ARBA" id="ARBA00022984"/>
    </source>
</evidence>
<keyword evidence="9 18" id="KW-0460">Magnesium</keyword>
<dbReference type="InterPro" id="IPR001451">
    <property type="entry name" value="Hexapep"/>
</dbReference>
<feature type="binding site" evidence="18">
    <location>
        <position position="422"/>
    </location>
    <ligand>
        <name>acetyl-CoA</name>
        <dbReference type="ChEBI" id="CHEBI:57288"/>
    </ligand>
</feature>
<feature type="binding site" evidence="18">
    <location>
        <begin position="368"/>
        <end position="369"/>
    </location>
    <ligand>
        <name>acetyl-CoA</name>
        <dbReference type="ChEBI" id="CHEBI:57288"/>
    </ligand>
</feature>
<proteinExistence type="inferred from homology"/>
<feature type="binding site" evidence="18">
    <location>
        <position position="348"/>
    </location>
    <ligand>
        <name>UDP-N-acetyl-alpha-D-glucosamine</name>
        <dbReference type="ChEBI" id="CHEBI:57705"/>
    </ligand>
</feature>
<gene>
    <name evidence="20" type="primary">glmU_2</name>
    <name evidence="18" type="synonym">glmU</name>
    <name evidence="20" type="ORF">PHA8399_04065</name>
</gene>
<feature type="binding site" evidence="18">
    <location>
        <position position="226"/>
    </location>
    <ligand>
        <name>Mg(2+)</name>
        <dbReference type="ChEBI" id="CHEBI:18420"/>
    </ligand>
</feature>
<dbReference type="InterPro" id="IPR038009">
    <property type="entry name" value="GlmU_C_LbH"/>
</dbReference>
<feature type="region of interest" description="N-acetyltransferase" evidence="18">
    <location>
        <begin position="250"/>
        <end position="451"/>
    </location>
</feature>
<evidence type="ECO:0000256" key="16">
    <source>
        <dbReference type="ARBA" id="ARBA00048493"/>
    </source>
</evidence>
<dbReference type="Pfam" id="PF00132">
    <property type="entry name" value="Hexapep"/>
    <property type="match status" value="1"/>
</dbReference>
<keyword evidence="13 18" id="KW-0012">Acyltransferase</keyword>
<comment type="pathway">
    <text evidence="18">Nucleotide-sugar biosynthesis; UDP-N-acetyl-alpha-D-glucosamine biosynthesis; UDP-N-acetyl-alpha-D-glucosamine from N-acetyl-alpha-D-glucosamine 1-phosphate: step 1/1.</text>
</comment>
<feature type="region of interest" description="Linker" evidence="18">
    <location>
        <begin position="229"/>
        <end position="249"/>
    </location>
</feature>
<organism evidence="20 21">
    <name type="scientific">Leisingera aquaemixtae</name>
    <dbReference type="NCBI Taxonomy" id="1396826"/>
    <lineage>
        <taxon>Bacteria</taxon>
        <taxon>Pseudomonadati</taxon>
        <taxon>Pseudomonadota</taxon>
        <taxon>Alphaproteobacteria</taxon>
        <taxon>Rhodobacterales</taxon>
        <taxon>Roseobacteraceae</taxon>
        <taxon>Leisingera</taxon>
    </lineage>
</organism>
<keyword evidence="5 18" id="KW-0808">Transferase</keyword>
<evidence type="ECO:0000256" key="14">
    <source>
        <dbReference type="ARBA" id="ARBA00023316"/>
    </source>
</evidence>
<feature type="binding site" evidence="18">
    <location>
        <position position="387"/>
    </location>
    <ligand>
        <name>acetyl-CoA</name>
        <dbReference type="ChEBI" id="CHEBI:57288"/>
    </ligand>
</feature>
<evidence type="ECO:0000256" key="10">
    <source>
        <dbReference type="ARBA" id="ARBA00022960"/>
    </source>
</evidence>
<keyword evidence="11 18" id="KW-0573">Peptidoglycan synthesis</keyword>
<evidence type="ECO:0000256" key="18">
    <source>
        <dbReference type="HAMAP-Rule" id="MF_01631"/>
    </source>
</evidence>
<dbReference type="NCBIfam" id="TIGR01173">
    <property type="entry name" value="glmU"/>
    <property type="match status" value="1"/>
</dbReference>
<comment type="similarity">
    <text evidence="3 18">In the N-terminal section; belongs to the N-acetylglucosamine-1-phosphate uridyltransferase family.</text>
</comment>
<dbReference type="InterPro" id="IPR029044">
    <property type="entry name" value="Nucleotide-diphossugar_trans"/>
</dbReference>
<evidence type="ECO:0000256" key="4">
    <source>
        <dbReference type="ARBA" id="ARBA00022490"/>
    </source>
</evidence>
<dbReference type="InterPro" id="IPR005882">
    <property type="entry name" value="Bifunctional_GlmU"/>
</dbReference>
<dbReference type="GO" id="GO:0006048">
    <property type="term" value="P:UDP-N-acetylglucosamine biosynthetic process"/>
    <property type="evidence" value="ECO:0007669"/>
    <property type="project" value="UniProtKB-UniPathway"/>
</dbReference>
<feature type="binding site" evidence="18">
    <location>
        <position position="359"/>
    </location>
    <ligand>
        <name>UDP-N-acetyl-alpha-D-glucosamine</name>
        <dbReference type="ChEBI" id="CHEBI:57705"/>
    </ligand>
</feature>
<evidence type="ECO:0000256" key="8">
    <source>
        <dbReference type="ARBA" id="ARBA00022737"/>
    </source>
</evidence>
<dbReference type="GO" id="GO:0000287">
    <property type="term" value="F:magnesium ion binding"/>
    <property type="evidence" value="ECO:0007669"/>
    <property type="project" value="UniProtKB-UniRule"/>
</dbReference>
<evidence type="ECO:0000313" key="21">
    <source>
        <dbReference type="Proteomes" id="UP000051326"/>
    </source>
</evidence>
<evidence type="ECO:0000256" key="3">
    <source>
        <dbReference type="ARBA" id="ARBA00007947"/>
    </source>
</evidence>
<dbReference type="AlphaFoldDB" id="A0A0P1HE85"/>
<evidence type="ECO:0000256" key="6">
    <source>
        <dbReference type="ARBA" id="ARBA00022695"/>
    </source>
</evidence>
<evidence type="ECO:0000256" key="12">
    <source>
        <dbReference type="ARBA" id="ARBA00023268"/>
    </source>
</evidence>
<dbReference type="Pfam" id="PF12804">
    <property type="entry name" value="NTP_transf_3"/>
    <property type="match status" value="1"/>
</dbReference>
<evidence type="ECO:0000256" key="5">
    <source>
        <dbReference type="ARBA" id="ARBA00022679"/>
    </source>
</evidence>
<dbReference type="EC" id="2.3.1.157" evidence="18"/>
<comment type="pathway">
    <text evidence="18">Bacterial outer membrane biogenesis; LPS lipid A biosynthesis.</text>
</comment>
<feature type="binding site" evidence="18">
    <location>
        <position position="140"/>
    </location>
    <ligand>
        <name>UDP-N-acetyl-alpha-D-glucosamine</name>
        <dbReference type="ChEBI" id="CHEBI:57705"/>
    </ligand>
</feature>
<dbReference type="UniPathway" id="UPA00973"/>
<evidence type="ECO:0000256" key="15">
    <source>
        <dbReference type="ARBA" id="ARBA00048247"/>
    </source>
</evidence>
<dbReference type="CDD" id="cd02540">
    <property type="entry name" value="GT2_GlmU_N_bac"/>
    <property type="match status" value="1"/>
</dbReference>
<evidence type="ECO:0000256" key="2">
    <source>
        <dbReference type="ARBA" id="ARBA00007707"/>
    </source>
</evidence>
<name>A0A0P1HE85_9RHOB</name>
<feature type="binding site" evidence="18">
    <location>
        <position position="75"/>
    </location>
    <ligand>
        <name>UDP-N-acetyl-alpha-D-glucosamine</name>
        <dbReference type="ChEBI" id="CHEBI:57705"/>
    </ligand>
</feature>
<dbReference type="InterPro" id="IPR050065">
    <property type="entry name" value="GlmU-like"/>
</dbReference>
<dbReference type="HAMAP" id="MF_01631">
    <property type="entry name" value="GlmU"/>
    <property type="match status" value="1"/>
</dbReference>
<dbReference type="CDD" id="cd03353">
    <property type="entry name" value="LbH_GlmU_C"/>
    <property type="match status" value="1"/>
</dbReference>
<keyword evidence="12 18" id="KW-0511">Multifunctional enzyme</keyword>
<feature type="binding site" evidence="18">
    <location>
        <begin position="103"/>
        <end position="105"/>
    </location>
    <ligand>
        <name>UDP-N-acetyl-alpha-D-glucosamine</name>
        <dbReference type="ChEBI" id="CHEBI:57705"/>
    </ligand>
</feature>
<feature type="binding site" evidence="18">
    <location>
        <position position="315"/>
    </location>
    <ligand>
        <name>UDP-N-acetyl-alpha-D-glucosamine</name>
        <dbReference type="ChEBI" id="CHEBI:57705"/>
    </ligand>
</feature>
<comment type="function">
    <text evidence="17 18">Catalyzes the last two sequential reactions in the de novo biosynthetic pathway for UDP-N-acetylglucosamine (UDP-GlcNAc). The C-terminal domain catalyzes the transfer of acetyl group from acetyl coenzyme A to glucosamine-1-phosphate (GlcN-1-P) to produce N-acetylglucosamine-1-phosphate (GlcNAc-1-P), which is converted into UDP-GlcNAc by the transfer of uridine 5-monophosphate (from uridine 5-triphosphate), a reaction catalyzed by the N-terminal domain.</text>
</comment>
<feature type="binding site" evidence="18">
    <location>
        <begin position="80"/>
        <end position="81"/>
    </location>
    <ligand>
        <name>UDP-N-acetyl-alpha-D-glucosamine</name>
        <dbReference type="ChEBI" id="CHEBI:57705"/>
    </ligand>
</feature>
<evidence type="ECO:0000256" key="17">
    <source>
        <dbReference type="ARBA" id="ARBA00049628"/>
    </source>
</evidence>
<dbReference type="Proteomes" id="UP000051326">
    <property type="component" value="Unassembled WGS sequence"/>
</dbReference>
<dbReference type="STRING" id="1396826.PHA8399_04065"/>
<dbReference type="InterPro" id="IPR025877">
    <property type="entry name" value="MobA-like_NTP_Trfase"/>
</dbReference>
<evidence type="ECO:0000256" key="13">
    <source>
        <dbReference type="ARBA" id="ARBA00023315"/>
    </source>
</evidence>
<reference evidence="20 21" key="1">
    <citation type="submission" date="2015-09" db="EMBL/GenBank/DDBJ databases">
        <authorList>
            <consortium name="Swine Surveillance"/>
        </authorList>
    </citation>
    <scope>NUCLEOTIDE SEQUENCE [LARGE SCALE GENOMIC DNA]</scope>
    <source>
        <strain evidence="20 21">CECT 8399</strain>
    </source>
</reference>
<evidence type="ECO:0000313" key="20">
    <source>
        <dbReference type="EMBL" id="CUI01909.1"/>
    </source>
</evidence>
<feature type="active site" description="Proton acceptor" evidence="18">
    <location>
        <position position="345"/>
    </location>
</feature>
<evidence type="ECO:0000256" key="9">
    <source>
        <dbReference type="ARBA" id="ARBA00022842"/>
    </source>
</evidence>
<dbReference type="Gene3D" id="3.90.550.10">
    <property type="entry name" value="Spore Coat Polysaccharide Biosynthesis Protein SpsA, Chain A"/>
    <property type="match status" value="1"/>
</dbReference>